<dbReference type="Gene3D" id="3.80.10.10">
    <property type="entry name" value="Ribonuclease Inhibitor"/>
    <property type="match status" value="1"/>
</dbReference>
<sequence length="344" mass="39954">MFNKRRRKKYQTKKDVEFLLPKLTETIVELDLSTNVFEPEAMEEICSKICKMKNLQIIRLDAIFSTLKRQDMLKCLSLICNALIDKRLIELDLSNNALSCEFPEEFYNLIKNLRTLKFLKIRNGGIGLKGGNLLGEMIEHLINLEYLDIAQNRFFSFPEKLSNGLLKLNNLSILKLEYNTIEKDSLELFLEKLKNKPIEFLDITDNILSVKGCKYLGELFNSWNLKELRMGDCLARNEGIIEFLKYANKKYVPLNLPGGFDNEIDFTLDISYNEWDQECMDDLVNFCEKYKIKQINISGNFYDDDEPITNVCDKYGGQVILEEDDESIEGFSGLETITEMVKNL</sequence>
<keyword evidence="2" id="KW-0433">Leucine-rich repeat</keyword>
<keyword evidence="1" id="KW-0343">GTPase activation</keyword>
<accession>T0MCS7</accession>
<dbReference type="GO" id="GO:0031267">
    <property type="term" value="F:small GTPase binding"/>
    <property type="evidence" value="ECO:0007669"/>
    <property type="project" value="TreeGrafter"/>
</dbReference>
<proteinExistence type="predicted"/>
<dbReference type="InterPro" id="IPR032675">
    <property type="entry name" value="LRR_dom_sf"/>
</dbReference>
<protein>
    <submittedName>
        <fullName evidence="4">Ran specific gtpase-activating protein</fullName>
    </submittedName>
</protein>
<keyword evidence="5" id="KW-1185">Reference proteome</keyword>
<dbReference type="OrthoDB" id="184583at2759"/>
<evidence type="ECO:0000313" key="5">
    <source>
        <dbReference type="Proteomes" id="UP000053780"/>
    </source>
</evidence>
<dbReference type="GO" id="GO:0006913">
    <property type="term" value="P:nucleocytoplasmic transport"/>
    <property type="evidence" value="ECO:0007669"/>
    <property type="project" value="TreeGrafter"/>
</dbReference>
<name>T0MCS7_9MICR</name>
<dbReference type="EMBL" id="KE647193">
    <property type="protein sequence ID" value="EQB60971.1"/>
    <property type="molecule type" value="Genomic_DNA"/>
</dbReference>
<keyword evidence="3" id="KW-0677">Repeat</keyword>
<dbReference type="InterPro" id="IPR027038">
    <property type="entry name" value="RanGap"/>
</dbReference>
<dbReference type="Proteomes" id="UP000053780">
    <property type="component" value="Unassembled WGS sequence"/>
</dbReference>
<evidence type="ECO:0000256" key="1">
    <source>
        <dbReference type="ARBA" id="ARBA00022468"/>
    </source>
</evidence>
<evidence type="ECO:0000313" key="4">
    <source>
        <dbReference type="EMBL" id="EQB60971.1"/>
    </source>
</evidence>
<dbReference type="Pfam" id="PF00560">
    <property type="entry name" value="LRR_1"/>
    <property type="match status" value="1"/>
</dbReference>
<evidence type="ECO:0000256" key="3">
    <source>
        <dbReference type="ARBA" id="ARBA00022737"/>
    </source>
</evidence>
<dbReference type="InterPro" id="IPR001611">
    <property type="entry name" value="Leu-rich_rpt"/>
</dbReference>
<dbReference type="GO" id="GO:0005096">
    <property type="term" value="F:GTPase activator activity"/>
    <property type="evidence" value="ECO:0007669"/>
    <property type="project" value="UniProtKB-KW"/>
</dbReference>
<dbReference type="GO" id="GO:0005634">
    <property type="term" value="C:nucleus"/>
    <property type="evidence" value="ECO:0007669"/>
    <property type="project" value="TreeGrafter"/>
</dbReference>
<dbReference type="HOGENOM" id="CLU_028747_0_0_1"/>
<dbReference type="VEuPathDB" id="MicrosporidiaDB:NAPIS_ORF01454"/>
<reference evidence="4 5" key="1">
    <citation type="journal article" date="2013" name="BMC Genomics">
        <title>Genome sequencing and comparative genomics of honey bee microsporidia, Nosema apis reveal novel insights into host-parasite interactions.</title>
        <authorList>
            <person name="Chen Yp."/>
            <person name="Pettis J.S."/>
            <person name="Zhao Y."/>
            <person name="Liu X."/>
            <person name="Tallon L.J."/>
            <person name="Sadzewicz L.D."/>
            <person name="Li R."/>
            <person name="Zheng H."/>
            <person name="Huang S."/>
            <person name="Zhang X."/>
            <person name="Hamilton M.C."/>
            <person name="Pernal S.F."/>
            <person name="Melathopoulos A.P."/>
            <person name="Yan X."/>
            <person name="Evans J.D."/>
        </authorList>
    </citation>
    <scope>NUCLEOTIDE SEQUENCE [LARGE SCALE GENOMIC DNA]</scope>
    <source>
        <strain evidence="4 5">BRL 01</strain>
    </source>
</reference>
<dbReference type="PANTHER" id="PTHR24113">
    <property type="entry name" value="RAN GTPASE-ACTIVATING PROTEIN 1"/>
    <property type="match status" value="1"/>
</dbReference>
<dbReference type="SUPFAM" id="SSF52047">
    <property type="entry name" value="RNI-like"/>
    <property type="match status" value="1"/>
</dbReference>
<dbReference type="GO" id="GO:0048471">
    <property type="term" value="C:perinuclear region of cytoplasm"/>
    <property type="evidence" value="ECO:0007669"/>
    <property type="project" value="TreeGrafter"/>
</dbReference>
<dbReference type="GO" id="GO:0005829">
    <property type="term" value="C:cytosol"/>
    <property type="evidence" value="ECO:0007669"/>
    <property type="project" value="TreeGrafter"/>
</dbReference>
<evidence type="ECO:0000256" key="2">
    <source>
        <dbReference type="ARBA" id="ARBA00022614"/>
    </source>
</evidence>
<gene>
    <name evidence="4" type="ORF">NAPIS_ORF01454</name>
</gene>
<organism evidence="4 5">
    <name type="scientific">Vairimorpha apis BRL 01</name>
    <dbReference type="NCBI Taxonomy" id="1037528"/>
    <lineage>
        <taxon>Eukaryota</taxon>
        <taxon>Fungi</taxon>
        <taxon>Fungi incertae sedis</taxon>
        <taxon>Microsporidia</taxon>
        <taxon>Nosematidae</taxon>
        <taxon>Vairimorpha</taxon>
    </lineage>
</organism>
<dbReference type="AlphaFoldDB" id="T0MCS7"/>
<dbReference type="PANTHER" id="PTHR24113:SF12">
    <property type="entry name" value="RAN GTPASE-ACTIVATING PROTEIN 1"/>
    <property type="match status" value="1"/>
</dbReference>